<dbReference type="InterPro" id="IPR038430">
    <property type="entry name" value="NDAH_ubi_oxred_su3_sf"/>
</dbReference>
<keyword evidence="6 7" id="KW-0472">Membrane</keyword>
<evidence type="ECO:0000313" key="8">
    <source>
        <dbReference type="EMBL" id="CAC12099.1"/>
    </source>
</evidence>
<dbReference type="PANTHER" id="PTHR11058:SF9">
    <property type="entry name" value="NADH-UBIQUINONE OXIDOREDUCTASE CHAIN 3"/>
    <property type="match status" value="1"/>
</dbReference>
<feature type="transmembrane region" description="Helical" evidence="7">
    <location>
        <begin position="6"/>
        <end position="26"/>
    </location>
</feature>
<evidence type="ECO:0000256" key="7">
    <source>
        <dbReference type="SAM" id="Phobius"/>
    </source>
</evidence>
<dbReference type="GO" id="GO:0030964">
    <property type="term" value="C:NADH dehydrogenase complex"/>
    <property type="evidence" value="ECO:0007669"/>
    <property type="project" value="TreeGrafter"/>
</dbReference>
<dbReference type="EMBL" id="AL445066">
    <property type="protein sequence ID" value="CAC12099.1"/>
    <property type="molecule type" value="Genomic_DNA"/>
</dbReference>
<comment type="subcellular location">
    <subcellularLocation>
        <location evidence="1">Membrane</location>
    </subcellularLocation>
</comment>
<evidence type="ECO:0000256" key="6">
    <source>
        <dbReference type="ARBA" id="ARBA00023136"/>
    </source>
</evidence>
<reference evidence="8 9" key="1">
    <citation type="journal article" date="2000" name="Nature">
        <title>The genome sequence of the thermoacidophilic scavenger Thermoplasma acidophilum.</title>
        <authorList>
            <person name="Ruepp A."/>
            <person name="Graml W."/>
            <person name="Santos-Martinez M.L."/>
            <person name="Koretke K.K."/>
            <person name="Volker C."/>
            <person name="Mewes H.W."/>
            <person name="Frishman D."/>
            <person name="Stocker S."/>
            <person name="Lupas A.N."/>
            <person name="Baumeister W."/>
        </authorList>
    </citation>
    <scope>NUCLEOTIDE SEQUENCE [LARGE SCALE GENOMIC DNA]</scope>
    <source>
        <strain evidence="9">ATCC 25905 / DSM 1728 / JCM 9062 / NBRC 15155 / AMRC-C165</strain>
    </source>
</reference>
<evidence type="ECO:0000256" key="4">
    <source>
        <dbReference type="ARBA" id="ARBA00022692"/>
    </source>
</evidence>
<sequence length="144" mass="16544">MLDGYIPLLIIIVVIPLALIFGFKILPALGANRYGDNTVKLDTETILKKAAYEDTPPGVDQKYLEPYESGEVAREIWGKPSINQYYVVVLLFVVFDVDMLLLFPWAVDFKQLGLIKFIETLIFLAMPLFGVYYAFKHGYMRWLK</sequence>
<name>Q9HJJ7_THEAC</name>
<dbReference type="KEGG" id="tac:Ta0970"/>
<evidence type="ECO:0000313" key="9">
    <source>
        <dbReference type="Proteomes" id="UP000001024"/>
    </source>
</evidence>
<dbReference type="Proteomes" id="UP000001024">
    <property type="component" value="Chromosome"/>
</dbReference>
<dbReference type="InterPro" id="IPR000440">
    <property type="entry name" value="NADH_UbQ/plastoQ_OxRdtase_su3"/>
</dbReference>
<dbReference type="InParanoid" id="Q9HJJ7"/>
<feature type="transmembrane region" description="Helical" evidence="7">
    <location>
        <begin position="85"/>
        <end position="107"/>
    </location>
</feature>
<evidence type="ECO:0000256" key="2">
    <source>
        <dbReference type="ARBA" id="ARBA00008472"/>
    </source>
</evidence>
<dbReference type="Gene3D" id="1.20.58.1610">
    <property type="entry name" value="NADH:ubiquinone/plastoquinone oxidoreductase, chain 3"/>
    <property type="match status" value="1"/>
</dbReference>
<keyword evidence="3" id="KW-0813">Transport</keyword>
<dbReference type="GO" id="GO:0008137">
    <property type="term" value="F:NADH dehydrogenase (ubiquinone) activity"/>
    <property type="evidence" value="ECO:0007669"/>
    <property type="project" value="InterPro"/>
</dbReference>
<organism evidence="8 9">
    <name type="scientific">Thermoplasma acidophilum (strain ATCC 25905 / DSM 1728 / JCM 9062 / NBRC 15155 / AMRC-C165)</name>
    <dbReference type="NCBI Taxonomy" id="273075"/>
    <lineage>
        <taxon>Archaea</taxon>
        <taxon>Methanobacteriati</taxon>
        <taxon>Thermoplasmatota</taxon>
        <taxon>Thermoplasmata</taxon>
        <taxon>Thermoplasmatales</taxon>
        <taxon>Thermoplasmataceae</taxon>
        <taxon>Thermoplasma</taxon>
    </lineage>
</organism>
<dbReference type="PANTHER" id="PTHR11058">
    <property type="entry name" value="NADH-UBIQUINONE OXIDOREDUCTASE CHAIN 3"/>
    <property type="match status" value="1"/>
</dbReference>
<evidence type="ECO:0000256" key="1">
    <source>
        <dbReference type="ARBA" id="ARBA00004370"/>
    </source>
</evidence>
<keyword evidence="9" id="KW-1185">Reference proteome</keyword>
<protein>
    <submittedName>
        <fullName evidence="8">NADH dehydrogenase, chain A related protein</fullName>
    </submittedName>
</protein>
<keyword evidence="4 7" id="KW-0812">Transmembrane</keyword>
<dbReference type="RefSeq" id="WP_241761811.1">
    <property type="nucleotide sequence ID" value="NC_002578.1"/>
</dbReference>
<gene>
    <name evidence="8" type="ordered locus">Ta0970</name>
</gene>
<dbReference type="STRING" id="273075.gene:9572188"/>
<dbReference type="HOGENOM" id="CLU_1792235_0_0_2"/>
<evidence type="ECO:0000256" key="3">
    <source>
        <dbReference type="ARBA" id="ARBA00022448"/>
    </source>
</evidence>
<accession>Q9HJJ7</accession>
<feature type="transmembrane region" description="Helical" evidence="7">
    <location>
        <begin position="113"/>
        <end position="135"/>
    </location>
</feature>
<dbReference type="EnsemblBacteria" id="CAC12099">
    <property type="protein sequence ID" value="CAC12099"/>
    <property type="gene ID" value="CAC12099"/>
</dbReference>
<comment type="similarity">
    <text evidence="2">Belongs to the complex I subunit 3 family.</text>
</comment>
<dbReference type="Pfam" id="PF00507">
    <property type="entry name" value="Oxidored_q4"/>
    <property type="match status" value="1"/>
</dbReference>
<dbReference type="PaxDb" id="273075-Ta0970m"/>
<dbReference type="NCBIfam" id="NF005022">
    <property type="entry name" value="PRK06432.1"/>
    <property type="match status" value="1"/>
</dbReference>
<keyword evidence="5 7" id="KW-1133">Transmembrane helix</keyword>
<evidence type="ECO:0000256" key="5">
    <source>
        <dbReference type="ARBA" id="ARBA00022989"/>
    </source>
</evidence>
<proteinExistence type="inferred from homology"/>
<dbReference type="eggNOG" id="arCOG01557">
    <property type="taxonomic scope" value="Archaea"/>
</dbReference>
<dbReference type="AlphaFoldDB" id="Q9HJJ7"/>